<dbReference type="Pfam" id="PF05989">
    <property type="entry name" value="Chordopox_A35R"/>
    <property type="match status" value="1"/>
</dbReference>
<dbReference type="Proteomes" id="UP000272857">
    <property type="component" value="Segment"/>
</dbReference>
<organismHost>
    <name type="scientific">Bos taurus</name>
    <name type="common">Bovine</name>
    <dbReference type="NCBI Taxonomy" id="9913"/>
</organismHost>
<organismHost>
    <name type="scientific">Loxodonta africana</name>
    <name type="common">African elephant</name>
    <dbReference type="NCBI Taxonomy" id="9785"/>
</organismHost>
<proteinExistence type="predicted"/>
<organismHost>
    <name type="scientific">Microtus agrestis</name>
    <name type="common">Short-tailed field vole</name>
    <dbReference type="NCBI Taxonomy" id="29092"/>
</organismHost>
<reference evidence="2" key="1">
    <citation type="submission" date="2017-06" db="EMBL/GenBank/DDBJ databases">
        <authorList>
            <person name="Kim H.J."/>
            <person name="Triplett B.A."/>
        </authorList>
    </citation>
    <scope>NUCLEOTIDE SEQUENCE</scope>
    <source>
        <strain evidence="2">Ger 2010 MKY</strain>
    </source>
</reference>
<dbReference type="EMBL" id="LR812035">
    <property type="protein sequence ID" value="CAB5514153.1"/>
    <property type="molecule type" value="Genomic_DNA"/>
</dbReference>
<dbReference type="EMBL" id="LT896721">
    <property type="protein sequence ID" value="SNB54193.1"/>
    <property type="molecule type" value="Genomic_DNA"/>
</dbReference>
<organism evidence="2">
    <name type="scientific">Cowpox virus</name>
    <name type="common">CPV</name>
    <dbReference type="NCBI Taxonomy" id="10243"/>
    <lineage>
        <taxon>Viruses</taxon>
        <taxon>Varidnaviria</taxon>
        <taxon>Bamfordvirae</taxon>
        <taxon>Nucleocytoviricota</taxon>
        <taxon>Pokkesviricetes</taxon>
        <taxon>Chitovirales</taxon>
        <taxon>Poxviridae</taxon>
        <taxon>Chordopoxvirinae</taxon>
        <taxon>Orthopoxvirus</taxon>
        <taxon>Orthopoxvirus cowpox</taxon>
    </lineage>
</organism>
<organismHost>
    <name type="scientific">Felis catus</name>
    <name type="common">Cat</name>
    <name type="synonym">Felis silvestris catus</name>
    <dbReference type="NCBI Taxonomy" id="9685"/>
</organismHost>
<organismHost>
    <name type="scientific">Homo sapiens</name>
    <name type="common">Human</name>
    <dbReference type="NCBI Taxonomy" id="9606"/>
</organismHost>
<name>A0A212Q4F6_COWPX</name>
<accession>A0A212Q4F6</accession>
<sequence length="177" mass="20060">MDAAFVITPMGVLTVTDTLYDDLDITIIDFIGPSYIIGNIKTVQIDVRDIKYSDMQKCYFSYKGKIVPQDSNDLARFNIYSICAAYRSKNTIIIACDYDIMLNIEGKHQPFYLFPSIDVFNSTIIEVYNLYTAGDYHLIINPSDDLKMKLSFNSSFCLSDGNGWIIIDGKCNSNFLS</sequence>
<dbReference type="InterPro" id="IPR009247">
    <property type="entry name" value="Chordopox_A35R"/>
</dbReference>
<organismHost>
    <name type="scientific">Apodemus sylvaticus</name>
    <name type="common">European woodmouse</name>
    <dbReference type="NCBI Taxonomy" id="10129"/>
</organismHost>
<dbReference type="Proteomes" id="UP000509403">
    <property type="component" value="Segment"/>
</dbReference>
<organismHost>
    <name type="scientific">Myodes glareolus</name>
    <name type="common">Bank vole</name>
    <name type="synonym">Clethrionomys glareolus</name>
    <dbReference type="NCBI Taxonomy" id="447135"/>
</organismHost>
<reference evidence="1" key="2">
    <citation type="submission" date="2020-05" db="EMBL/GenBank/DDBJ databases">
        <authorList>
            <consortium name="IVD NGS Lab"/>
        </authorList>
    </citation>
    <scope>NUCLEOTIDE SEQUENCE [LARGE SCALE GENOMIC DNA]</scope>
    <source>
        <strain evidence="1">GerMygEK 938/17</strain>
    </source>
</reference>
<organismHost>
    <name type="scientific">Mus musculus</name>
    <name type="common">Mouse</name>
    <dbReference type="NCBI Taxonomy" id="10090"/>
</organismHost>
<gene>
    <name evidence="2" type="primary">CPXV171</name>
</gene>
<evidence type="ECO:0000313" key="1">
    <source>
        <dbReference type="EMBL" id="CAB5514153.1"/>
    </source>
</evidence>
<evidence type="ECO:0000313" key="2">
    <source>
        <dbReference type="EMBL" id="SNB54193.1"/>
    </source>
</evidence>
<protein>
    <submittedName>
        <fullName evidence="2">CPXV171 protein</fullName>
    </submittedName>
</protein>